<gene>
    <name evidence="10" type="ORF">C8D95_11342</name>
</gene>
<accession>A0A316GFP9</accession>
<evidence type="ECO:0000313" key="11">
    <source>
        <dbReference type="Proteomes" id="UP000245390"/>
    </source>
</evidence>
<dbReference type="Pfam" id="PF07536">
    <property type="entry name" value="HWE_HK"/>
    <property type="match status" value="1"/>
</dbReference>
<evidence type="ECO:0000313" key="10">
    <source>
        <dbReference type="EMBL" id="PWK53517.1"/>
    </source>
</evidence>
<proteinExistence type="predicted"/>
<feature type="domain" description="GAF" evidence="8">
    <location>
        <begin position="29"/>
        <end position="177"/>
    </location>
</feature>
<protein>
    <recommendedName>
        <fullName evidence="2">histidine kinase</fullName>
        <ecNumber evidence="2">2.7.13.3</ecNumber>
    </recommendedName>
</protein>
<dbReference type="EC" id="2.7.13.3" evidence="2"/>
<dbReference type="InterPro" id="IPR036890">
    <property type="entry name" value="HATPase_C_sf"/>
</dbReference>
<dbReference type="InterPro" id="IPR003018">
    <property type="entry name" value="GAF"/>
</dbReference>
<comment type="catalytic activity">
    <reaction evidence="1">
        <text>ATP + protein L-histidine = ADP + protein N-phospho-L-histidine.</text>
        <dbReference type="EC" id="2.7.13.3"/>
    </reaction>
</comment>
<evidence type="ECO:0000256" key="3">
    <source>
        <dbReference type="ARBA" id="ARBA00022553"/>
    </source>
</evidence>
<evidence type="ECO:0000256" key="1">
    <source>
        <dbReference type="ARBA" id="ARBA00000085"/>
    </source>
</evidence>
<dbReference type="SMART" id="SM00911">
    <property type="entry name" value="HWE_HK"/>
    <property type="match status" value="1"/>
</dbReference>
<organism evidence="10 11">
    <name type="scientific">Silicimonas algicola</name>
    <dbReference type="NCBI Taxonomy" id="1826607"/>
    <lineage>
        <taxon>Bacteria</taxon>
        <taxon>Pseudomonadati</taxon>
        <taxon>Pseudomonadota</taxon>
        <taxon>Alphaproteobacteria</taxon>
        <taxon>Rhodobacterales</taxon>
        <taxon>Paracoccaceae</taxon>
    </lineage>
</organism>
<dbReference type="PANTHER" id="PTHR41523:SF8">
    <property type="entry name" value="ETHYLENE RESPONSE SENSOR PROTEIN"/>
    <property type="match status" value="1"/>
</dbReference>
<name>A0A316GFP9_9RHOB</name>
<keyword evidence="11" id="KW-1185">Reference proteome</keyword>
<evidence type="ECO:0000256" key="6">
    <source>
        <dbReference type="ARBA" id="ARBA00022777"/>
    </source>
</evidence>
<evidence type="ECO:0000256" key="4">
    <source>
        <dbReference type="ARBA" id="ARBA00022679"/>
    </source>
</evidence>
<evidence type="ECO:0000256" key="2">
    <source>
        <dbReference type="ARBA" id="ARBA00012438"/>
    </source>
</evidence>
<dbReference type="Proteomes" id="UP000245390">
    <property type="component" value="Unassembled WGS sequence"/>
</dbReference>
<dbReference type="EMBL" id="QGGV01000013">
    <property type="protein sequence ID" value="PWK53517.1"/>
    <property type="molecule type" value="Genomic_DNA"/>
</dbReference>
<sequence length="378" mass="41720">MSVSDVEEKLKLQRAALADFGLFAFQCDDIDDLLGRACELVSSALDVHLVKVLEHLPERGEMLIRAGVNWKPGVVGRETLGDHEHSPGGYALRAAQPVVSPDLDLEERFETPAVLRHHGVRSMVNVIIAGEGEAFGVLEVDAREPRDFGDDDVAFLRTYANLLAAGIDRVRTHDELRRSALDHELLARELGHRVRNLLGLVRALASQTTSKDGSEEGFRSAFIARLHALATAEGLVFERSENHTDPMILAQEILEPHRHESPEKITIDGPPVRMSARQARMFGLALHELATNAAKYGALSVSGGVVHLAWRLDETAADRQRLVISWEEADGPEITPPERKGFGTRLLEDVVGHALDGEAELNYQPQGLRYHLKIPLDD</sequence>
<feature type="domain" description="Signal transduction histidine kinase HWE region" evidence="9">
    <location>
        <begin position="189"/>
        <end position="271"/>
    </location>
</feature>
<dbReference type="PANTHER" id="PTHR41523">
    <property type="entry name" value="TWO-COMPONENT SYSTEM SENSOR PROTEIN"/>
    <property type="match status" value="1"/>
</dbReference>
<dbReference type="GO" id="GO:0005524">
    <property type="term" value="F:ATP binding"/>
    <property type="evidence" value="ECO:0007669"/>
    <property type="project" value="UniProtKB-KW"/>
</dbReference>
<comment type="caution">
    <text evidence="10">The sequence shown here is derived from an EMBL/GenBank/DDBJ whole genome shotgun (WGS) entry which is preliminary data.</text>
</comment>
<evidence type="ECO:0000256" key="5">
    <source>
        <dbReference type="ARBA" id="ARBA00022741"/>
    </source>
</evidence>
<keyword evidence="5" id="KW-0547">Nucleotide-binding</keyword>
<keyword evidence="6 10" id="KW-0418">Kinase</keyword>
<dbReference type="Pfam" id="PF01590">
    <property type="entry name" value="GAF"/>
    <property type="match status" value="1"/>
</dbReference>
<evidence type="ECO:0000256" key="7">
    <source>
        <dbReference type="ARBA" id="ARBA00022840"/>
    </source>
</evidence>
<evidence type="ECO:0000259" key="9">
    <source>
        <dbReference type="SMART" id="SM00911"/>
    </source>
</evidence>
<reference evidence="10 11" key="1">
    <citation type="submission" date="2018-05" db="EMBL/GenBank/DDBJ databases">
        <title>Genomic Encyclopedia of Type Strains, Phase IV (KMG-IV): sequencing the most valuable type-strain genomes for metagenomic binning, comparative biology and taxonomic classification.</title>
        <authorList>
            <person name="Goeker M."/>
        </authorList>
    </citation>
    <scope>NUCLEOTIDE SEQUENCE [LARGE SCALE GENOMIC DNA]</scope>
    <source>
        <strain evidence="10 11">DSM 103371</strain>
    </source>
</reference>
<keyword evidence="3" id="KW-0597">Phosphoprotein</keyword>
<dbReference type="SUPFAM" id="SSF55781">
    <property type="entry name" value="GAF domain-like"/>
    <property type="match status" value="1"/>
</dbReference>
<dbReference type="Gene3D" id="3.30.565.10">
    <property type="entry name" value="Histidine kinase-like ATPase, C-terminal domain"/>
    <property type="match status" value="1"/>
</dbReference>
<keyword evidence="4" id="KW-0808">Transferase</keyword>
<keyword evidence="7" id="KW-0067">ATP-binding</keyword>
<dbReference type="InterPro" id="IPR029016">
    <property type="entry name" value="GAF-like_dom_sf"/>
</dbReference>
<evidence type="ECO:0000259" key="8">
    <source>
        <dbReference type="SMART" id="SM00065"/>
    </source>
</evidence>
<dbReference type="SMART" id="SM00065">
    <property type="entry name" value="GAF"/>
    <property type="match status" value="1"/>
</dbReference>
<dbReference type="AlphaFoldDB" id="A0A316GFP9"/>
<dbReference type="RefSeq" id="WP_170121497.1">
    <property type="nucleotide sequence ID" value="NZ_QGGV01000013.1"/>
</dbReference>
<dbReference type="GO" id="GO:0004673">
    <property type="term" value="F:protein histidine kinase activity"/>
    <property type="evidence" value="ECO:0007669"/>
    <property type="project" value="UniProtKB-EC"/>
</dbReference>
<dbReference type="Gene3D" id="3.30.450.40">
    <property type="match status" value="1"/>
</dbReference>
<dbReference type="InterPro" id="IPR011102">
    <property type="entry name" value="Sig_transdc_His_kinase_HWE"/>
</dbReference>